<dbReference type="RefSeq" id="WP_148699965.1">
    <property type="nucleotide sequence ID" value="NZ_CP007174.1"/>
</dbReference>
<dbReference type="EMBL" id="CP007174">
    <property type="protein sequence ID" value="AIF83143.1"/>
    <property type="molecule type" value="Genomic_DNA"/>
</dbReference>
<dbReference type="Gene3D" id="3.30.530.20">
    <property type="match status" value="1"/>
</dbReference>
<dbReference type="SUPFAM" id="SSF55961">
    <property type="entry name" value="Bet v1-like"/>
    <property type="match status" value="1"/>
</dbReference>
<keyword evidence="2" id="KW-1185">Reference proteome</keyword>
<proteinExistence type="predicted"/>
<dbReference type="KEGG" id="nev:NTE_01070"/>
<dbReference type="Proteomes" id="UP000028194">
    <property type="component" value="Chromosome"/>
</dbReference>
<accession>A0A075MPK2</accession>
<organism evidence="1 2">
    <name type="scientific">Candidatus Nitrososphaera evergladensis SR1</name>
    <dbReference type="NCBI Taxonomy" id="1459636"/>
    <lineage>
        <taxon>Archaea</taxon>
        <taxon>Nitrososphaerota</taxon>
        <taxon>Nitrososphaeria</taxon>
        <taxon>Nitrososphaerales</taxon>
        <taxon>Nitrososphaeraceae</taxon>
        <taxon>Nitrososphaera</taxon>
    </lineage>
</organism>
<protein>
    <recommendedName>
        <fullName evidence="3">Polyketide cyclase / dehydrase and lipid transport</fullName>
    </recommendedName>
</protein>
<evidence type="ECO:0000313" key="1">
    <source>
        <dbReference type="EMBL" id="AIF83143.1"/>
    </source>
</evidence>
<dbReference type="InterPro" id="IPR023393">
    <property type="entry name" value="START-like_dom_sf"/>
</dbReference>
<name>A0A075MPK2_9ARCH</name>
<dbReference type="AlphaFoldDB" id="A0A075MPK2"/>
<reference evidence="1 2" key="1">
    <citation type="journal article" date="2014" name="PLoS ONE">
        <title>Genome Sequence of Candidatus Nitrososphaera evergladensis from Group I.1b Enriched from Everglades Soil Reveals Novel Genomic Features of the Ammonia-Oxidizing Archaea.</title>
        <authorList>
            <person name="Zhalnina K.V."/>
            <person name="Dias R."/>
            <person name="Leonard M.T."/>
            <person name="Dorr de Quadros P."/>
            <person name="Camargo F.A."/>
            <person name="Drew J.C."/>
            <person name="Farmerie W.G."/>
            <person name="Daroub S.H."/>
            <person name="Triplett E.W."/>
        </authorList>
    </citation>
    <scope>NUCLEOTIDE SEQUENCE [LARGE SCALE GENOMIC DNA]</scope>
    <source>
        <strain evidence="1 2">SR1</strain>
    </source>
</reference>
<evidence type="ECO:0000313" key="2">
    <source>
        <dbReference type="Proteomes" id="UP000028194"/>
    </source>
</evidence>
<dbReference type="eggNOG" id="arCOG10535">
    <property type="taxonomic scope" value="Archaea"/>
</dbReference>
<dbReference type="HOGENOM" id="CLU_2021573_0_0_2"/>
<gene>
    <name evidence="1" type="ORF">NTE_01070</name>
</gene>
<sequence>MSKEPRKVIVKTLTTSKDVHGAFTYFEDMKNLEAGGAIKSLVKTGDGGWWSGDTPAGKARIRHTLVSKEHGILDHVFAGQGITWDVYVRIVPNNGGATVSWTFVRPNGMTDGQFEEQLKAFDTEIENWERDLEK</sequence>
<dbReference type="GeneID" id="41596889"/>
<evidence type="ECO:0008006" key="3">
    <source>
        <dbReference type="Google" id="ProtNLM"/>
    </source>
</evidence>
<dbReference type="STRING" id="1459636.NTE_01070"/>
<dbReference type="OrthoDB" id="7552at2157"/>